<comment type="caution">
    <text evidence="1">The sequence shown here is derived from an EMBL/GenBank/DDBJ whole genome shotgun (WGS) entry which is preliminary data.</text>
</comment>
<sequence>PGMELDPRWSAPQVALYPSTSLGRANYPKT</sequence>
<dbReference type="AlphaFoldDB" id="X1U1Q6"/>
<accession>X1U1Q6</accession>
<reference evidence="1" key="1">
    <citation type="journal article" date="2014" name="Front. Microbiol.">
        <title>High frequency of phylogenetically diverse reductive dehalogenase-homologous genes in deep subseafloor sedimentary metagenomes.</title>
        <authorList>
            <person name="Kawai M."/>
            <person name="Futagami T."/>
            <person name="Toyoda A."/>
            <person name="Takaki Y."/>
            <person name="Nishi S."/>
            <person name="Hori S."/>
            <person name="Arai W."/>
            <person name="Tsubouchi T."/>
            <person name="Morono Y."/>
            <person name="Uchiyama I."/>
            <person name="Ito T."/>
            <person name="Fujiyama A."/>
            <person name="Inagaki F."/>
            <person name="Takami H."/>
        </authorList>
    </citation>
    <scope>NUCLEOTIDE SEQUENCE</scope>
    <source>
        <strain evidence="1">Expedition CK06-06</strain>
    </source>
</reference>
<proteinExistence type="predicted"/>
<name>X1U1Q6_9ZZZZ</name>
<gene>
    <name evidence="1" type="ORF">S12H4_38633</name>
</gene>
<protein>
    <submittedName>
        <fullName evidence="1">Uncharacterized protein</fullName>
    </submittedName>
</protein>
<organism evidence="1">
    <name type="scientific">marine sediment metagenome</name>
    <dbReference type="NCBI Taxonomy" id="412755"/>
    <lineage>
        <taxon>unclassified sequences</taxon>
        <taxon>metagenomes</taxon>
        <taxon>ecological metagenomes</taxon>
    </lineage>
</organism>
<dbReference type="EMBL" id="BARW01023272">
    <property type="protein sequence ID" value="GAI93775.1"/>
    <property type="molecule type" value="Genomic_DNA"/>
</dbReference>
<feature type="non-terminal residue" evidence="1">
    <location>
        <position position="1"/>
    </location>
</feature>
<evidence type="ECO:0000313" key="1">
    <source>
        <dbReference type="EMBL" id="GAI93775.1"/>
    </source>
</evidence>